<dbReference type="PANTHER" id="PTHR22619">
    <property type="entry name" value="ZINC FINGER SWIM DOMAIN CONTAINING PROTEIN 4, 5, 6"/>
    <property type="match status" value="1"/>
</dbReference>
<protein>
    <submittedName>
        <fullName evidence="8">Zinc finger SWIM domain-containing protein 6-like</fullName>
    </submittedName>
</protein>
<name>A0A8B8CE91_CRAVI</name>
<dbReference type="Pfam" id="PF21055">
    <property type="entry name" value="ZSWIM4-8_C"/>
    <property type="match status" value="1"/>
</dbReference>
<dbReference type="GeneID" id="111118776"/>
<accession>A0A8B8CE91</accession>
<dbReference type="Proteomes" id="UP000694844">
    <property type="component" value="Chromosome 2"/>
</dbReference>
<evidence type="ECO:0000313" key="8">
    <source>
        <dbReference type="RefSeq" id="XP_022314097.1"/>
    </source>
</evidence>
<dbReference type="AlphaFoldDB" id="A0A8B8CE91"/>
<keyword evidence="3" id="KW-0862">Zinc</keyword>
<evidence type="ECO:0000256" key="3">
    <source>
        <dbReference type="ARBA" id="ARBA00022833"/>
    </source>
</evidence>
<reference evidence="8" key="1">
    <citation type="submission" date="2025-08" db="UniProtKB">
        <authorList>
            <consortium name="RefSeq"/>
        </authorList>
    </citation>
    <scope>IDENTIFICATION</scope>
    <source>
        <tissue evidence="8">Whole sample</tissue>
    </source>
</reference>
<dbReference type="KEGG" id="cvn:111118776"/>
<evidence type="ECO:0000256" key="1">
    <source>
        <dbReference type="ARBA" id="ARBA00022723"/>
    </source>
</evidence>
<evidence type="ECO:0000256" key="4">
    <source>
        <dbReference type="PROSITE-ProRule" id="PRU00325"/>
    </source>
</evidence>
<dbReference type="GO" id="GO:0031462">
    <property type="term" value="C:Cul2-RING ubiquitin ligase complex"/>
    <property type="evidence" value="ECO:0007669"/>
    <property type="project" value="TreeGrafter"/>
</dbReference>
<dbReference type="InterPro" id="IPR048370">
    <property type="entry name" value="ZSWIM4-8_C"/>
</dbReference>
<dbReference type="PROSITE" id="PS50966">
    <property type="entry name" value="ZF_SWIM"/>
    <property type="match status" value="1"/>
</dbReference>
<keyword evidence="7" id="KW-1185">Reference proteome</keyword>
<evidence type="ECO:0000259" key="6">
    <source>
        <dbReference type="PROSITE" id="PS50966"/>
    </source>
</evidence>
<dbReference type="PANTHER" id="PTHR22619:SF0">
    <property type="entry name" value="ZINC FINGER SWIM DOMAIN-CONTAINING PROTEIN 6-LIKE PROTEIN"/>
    <property type="match status" value="1"/>
</dbReference>
<keyword evidence="1" id="KW-0479">Metal-binding</keyword>
<dbReference type="GO" id="GO:0008270">
    <property type="term" value="F:zinc ion binding"/>
    <property type="evidence" value="ECO:0007669"/>
    <property type="project" value="UniProtKB-KW"/>
</dbReference>
<feature type="region of interest" description="Disordered" evidence="5">
    <location>
        <begin position="1173"/>
        <end position="1203"/>
    </location>
</feature>
<proteinExistence type="predicted"/>
<keyword evidence="2 4" id="KW-0863">Zinc-finger</keyword>
<gene>
    <name evidence="8" type="primary">LOC111118776</name>
</gene>
<dbReference type="InterPro" id="IPR007527">
    <property type="entry name" value="Znf_SWIM"/>
</dbReference>
<evidence type="ECO:0000313" key="7">
    <source>
        <dbReference type="Proteomes" id="UP000694844"/>
    </source>
</evidence>
<feature type="compositionally biased region" description="Low complexity" evidence="5">
    <location>
        <begin position="1179"/>
        <end position="1190"/>
    </location>
</feature>
<evidence type="ECO:0000256" key="2">
    <source>
        <dbReference type="ARBA" id="ARBA00022771"/>
    </source>
</evidence>
<dbReference type="OrthoDB" id="10013584at2759"/>
<sequence>MAAAKRLCSEFSPNWNSKNARLSDKNGSKSGQCYKVESLLDICAKIVAENIPFQTVEQRFDRIPEPVQNRIVYWSFPRNERDICMYSSFANCVKDGAENQKLPFHQGVRLLENGAVDNVLQIGFHLSGTVKEPSNPLYSTDPDVPYQVSISFDRCKITSVKCGCGNKDIFWCQHVVALSLYRIRKADGVELRVPISETLLQMSREQLQKFAQYLIAEHHTDVLPTAQKIADEILCAKSEINLLCGAPDPTAGASVDDDNSWHLDEDQVRETVRCYLSQGGYLNMANQLTFMFAKVREMLRARDSNGARMLTLITEQFLADPRLVVWKSQRQPMSDKCRQLWDELGALWVCVVLNPNCSNADRSHWQSLLEQWSSCNVCPLEDPDILNADLALSNNDNSSSFPRKPRTIFHRAMDASKLKWHDSHLKLILSLDPAYPECPMWHEHFPTACARVDALRSHGYMRESLRLAVAIVRSLKHQQRVNRERCRYHNEDMPSTSKGCPHKGWNNLEGWVGHALDPTGVLYDTLTEASIDTEDTSQADTLSGRLFSGDNHNCIPPRYRHMPIPNSKDRSESYLTMAIEIALICLGQQRQMPSGLYAQEKACKQEEKLLSRLQAVDLDTSLMEVLRRQADLLLKGGSSSGLGDGIHAESYPMHTFAKFMFNSLLTYDQNLAYCVGLRAMRLPVLEDTEDIDDGTNNIGSAMLSRFPRWFILGHIEGQQCELACTLLAAAKEDIGRLKTVLEVAQKHIHSSSQLFKLAQDVFKIATPPDSPKHMPALNAAFELGLQVMRMTLMTMNWRRREMVRWLVTCAMEVGIQALVSIMQNWFQLFQPIEATSMVATNIMSHSTMMQLNINFRQQEELASHARKLALQCATKDPQNCALCALTLCEKDPIAFETAYQIVIDAAAHIMNSSQLFNIARYMEHRGYPNRAYKLALLAMKNLKLSYNHDTHPAINDIHWACALSHNLGKNELSNMIPLLTDNVHCATVLSDVLRRCTLTAPGLGSTDGKRRAIKHLTSYALMSQWMMQLGNRSKAPEEGYVSQPNFPAKHSAGNVYGRRSRMVNSEGAPSPYNPDAAQLAAMDDSIPPHLRFSSNNGYDDFHKSYQQISQQFPNKHFPVFGPPKIRHGRAGGSWRHVKEVLQAGGRRIVFVDGQIAYEDSIKIDDVPRGHLIKPDARQSRPLSRSQSLSQNKDRRPDATIYGLEMKKGMEQGNWAVMR</sequence>
<organism evidence="7 8">
    <name type="scientific">Crassostrea virginica</name>
    <name type="common">Eastern oyster</name>
    <dbReference type="NCBI Taxonomy" id="6565"/>
    <lineage>
        <taxon>Eukaryota</taxon>
        <taxon>Metazoa</taxon>
        <taxon>Spiralia</taxon>
        <taxon>Lophotrochozoa</taxon>
        <taxon>Mollusca</taxon>
        <taxon>Bivalvia</taxon>
        <taxon>Autobranchia</taxon>
        <taxon>Pteriomorphia</taxon>
        <taxon>Ostreida</taxon>
        <taxon>Ostreoidea</taxon>
        <taxon>Ostreidae</taxon>
        <taxon>Crassostrea</taxon>
    </lineage>
</organism>
<feature type="domain" description="SWIM-type" evidence="6">
    <location>
        <begin position="146"/>
        <end position="183"/>
    </location>
</feature>
<evidence type="ECO:0000256" key="5">
    <source>
        <dbReference type="SAM" id="MobiDB-lite"/>
    </source>
</evidence>
<dbReference type="RefSeq" id="XP_022314097.1">
    <property type="nucleotide sequence ID" value="XM_022458389.1"/>
</dbReference>